<accession>A0A095Y9C1</accession>
<dbReference type="AlphaFoldDB" id="A0A095Y9C1"/>
<dbReference type="SFLD" id="SFLDS00003">
    <property type="entry name" value="Haloacid_Dehalogenase"/>
    <property type="match status" value="1"/>
</dbReference>
<dbReference type="Gene3D" id="3.40.50.1000">
    <property type="entry name" value="HAD superfamily/HAD-like"/>
    <property type="match status" value="1"/>
</dbReference>
<gene>
    <name evidence="6" type="ORF">HMPREF1650_01195</name>
</gene>
<keyword evidence="3" id="KW-0479">Metal-binding</keyword>
<keyword evidence="5" id="KW-0119">Carbohydrate metabolism</keyword>
<proteinExistence type="inferred from homology"/>
<dbReference type="EMBL" id="JRNE01000013">
    <property type="protein sequence ID" value="KGF18681.1"/>
    <property type="molecule type" value="Genomic_DNA"/>
</dbReference>
<evidence type="ECO:0000256" key="5">
    <source>
        <dbReference type="ARBA" id="ARBA00023277"/>
    </source>
</evidence>
<reference evidence="6 7" key="1">
    <citation type="submission" date="2014-07" db="EMBL/GenBank/DDBJ databases">
        <authorList>
            <person name="McCorrison J."/>
            <person name="Sanka R."/>
            <person name="Torralba M."/>
            <person name="Gillis M."/>
            <person name="Haft D.H."/>
            <person name="Methe B."/>
            <person name="Sutton G."/>
            <person name="Nelson K.E."/>
        </authorList>
    </citation>
    <scope>NUCLEOTIDE SEQUENCE [LARGE SCALE GENOMIC DNA]</scope>
    <source>
        <strain evidence="6 7">DNF00450</strain>
    </source>
</reference>
<dbReference type="GO" id="GO:0046872">
    <property type="term" value="F:metal ion binding"/>
    <property type="evidence" value="ECO:0007669"/>
    <property type="project" value="UniProtKB-KW"/>
</dbReference>
<dbReference type="RefSeq" id="WP_035119916.1">
    <property type="nucleotide sequence ID" value="NZ_JRNE01000013.1"/>
</dbReference>
<dbReference type="InterPro" id="IPR006439">
    <property type="entry name" value="HAD-SF_hydro_IA"/>
</dbReference>
<dbReference type="Proteomes" id="UP000029548">
    <property type="component" value="Unassembled WGS sequence"/>
</dbReference>
<dbReference type="eggNOG" id="COG0637">
    <property type="taxonomic scope" value="Bacteria"/>
</dbReference>
<dbReference type="InterPro" id="IPR023214">
    <property type="entry name" value="HAD_sf"/>
</dbReference>
<dbReference type="InterPro" id="IPR051600">
    <property type="entry name" value="Beta-PGM-like"/>
</dbReference>
<dbReference type="Pfam" id="PF00702">
    <property type="entry name" value="Hydrolase"/>
    <property type="match status" value="1"/>
</dbReference>
<comment type="similarity">
    <text evidence="2">Belongs to the HAD-like hydrolase superfamily. CbbY/CbbZ/Gph/YieH family.</text>
</comment>
<name>A0A095Y9C1_9CORY</name>
<dbReference type="InterPro" id="IPR036412">
    <property type="entry name" value="HAD-like_sf"/>
</dbReference>
<dbReference type="SFLD" id="SFLDG01129">
    <property type="entry name" value="C1.5:_HAD__Beta-PGM__Phosphata"/>
    <property type="match status" value="1"/>
</dbReference>
<keyword evidence="4" id="KW-0460">Magnesium</keyword>
<protein>
    <recommendedName>
        <fullName evidence="8">Haloacid dehalogenase</fullName>
    </recommendedName>
</protein>
<dbReference type="PANTHER" id="PTHR46193">
    <property type="entry name" value="6-PHOSPHOGLUCONATE PHOSPHATASE"/>
    <property type="match status" value="1"/>
</dbReference>
<dbReference type="GO" id="GO:0003824">
    <property type="term" value="F:catalytic activity"/>
    <property type="evidence" value="ECO:0007669"/>
    <property type="project" value="UniProtKB-ARBA"/>
</dbReference>
<dbReference type="PANTHER" id="PTHR46193:SF18">
    <property type="entry name" value="HEXITOL PHOSPHATASE B"/>
    <property type="match status" value="1"/>
</dbReference>
<sequence>MGAQQPGVTDPARFGAVLFDLDGVLTPTADIHERAWGDMFRAFFEERGAEPYTDADYFAHLDGRRRDEGIRAMLASRGISLDDGSPADTEADDTVTGLGLRKNADFLRRVEAGVVPYEGSVKFLEHLEAVAAGEGKGSPKLAVVSSSRNARPVLRAAGLLERFELIVDGNVAHDLGLDGKPSPATYLYAAEQLGVPAAEAVVVEDAISGVQSGAAGDFGLVVGVDRGAGHDALLDGGADEVVDDLAELIR</sequence>
<dbReference type="InterPro" id="IPR023198">
    <property type="entry name" value="PGP-like_dom2"/>
</dbReference>
<evidence type="ECO:0000256" key="3">
    <source>
        <dbReference type="ARBA" id="ARBA00022723"/>
    </source>
</evidence>
<evidence type="ECO:0000313" key="7">
    <source>
        <dbReference type="Proteomes" id="UP000029548"/>
    </source>
</evidence>
<evidence type="ECO:0000256" key="4">
    <source>
        <dbReference type="ARBA" id="ARBA00022842"/>
    </source>
</evidence>
<organism evidence="6 7">
    <name type="scientific">Corynebacterium freneyi DNF00450</name>
    <dbReference type="NCBI Taxonomy" id="1287475"/>
    <lineage>
        <taxon>Bacteria</taxon>
        <taxon>Bacillati</taxon>
        <taxon>Actinomycetota</taxon>
        <taxon>Actinomycetes</taxon>
        <taxon>Mycobacteriales</taxon>
        <taxon>Corynebacteriaceae</taxon>
        <taxon>Corynebacterium</taxon>
    </lineage>
</organism>
<evidence type="ECO:0000256" key="2">
    <source>
        <dbReference type="ARBA" id="ARBA00006171"/>
    </source>
</evidence>
<dbReference type="SUPFAM" id="SSF56784">
    <property type="entry name" value="HAD-like"/>
    <property type="match status" value="1"/>
</dbReference>
<evidence type="ECO:0008006" key="8">
    <source>
        <dbReference type="Google" id="ProtNLM"/>
    </source>
</evidence>
<comment type="caution">
    <text evidence="6">The sequence shown here is derived from an EMBL/GenBank/DDBJ whole genome shotgun (WGS) entry which is preliminary data.</text>
</comment>
<evidence type="ECO:0000313" key="6">
    <source>
        <dbReference type="EMBL" id="KGF18681.1"/>
    </source>
</evidence>
<evidence type="ECO:0000256" key="1">
    <source>
        <dbReference type="ARBA" id="ARBA00001946"/>
    </source>
</evidence>
<dbReference type="NCBIfam" id="TIGR01509">
    <property type="entry name" value="HAD-SF-IA-v3"/>
    <property type="match status" value="1"/>
</dbReference>
<comment type="cofactor">
    <cofactor evidence="1">
        <name>Mg(2+)</name>
        <dbReference type="ChEBI" id="CHEBI:18420"/>
    </cofactor>
</comment>
<dbReference type="Gene3D" id="1.10.150.240">
    <property type="entry name" value="Putative phosphatase, domain 2"/>
    <property type="match status" value="1"/>
</dbReference>